<accession>F0T7H8</accession>
<dbReference type="PANTHER" id="PTHR43179:SF12">
    <property type="entry name" value="GALACTOFURANOSYLTRANSFERASE GLFT2"/>
    <property type="match status" value="1"/>
</dbReference>
<evidence type="ECO:0000256" key="2">
    <source>
        <dbReference type="ARBA" id="ARBA00022676"/>
    </source>
</evidence>
<dbReference type="AlphaFoldDB" id="F0T7H8"/>
<keyword evidence="3 4" id="KW-0808">Transferase</keyword>
<reference evidence="4 5" key="2">
    <citation type="journal article" date="2014" name="Int. J. Syst. Evol. Microbiol.">
        <title>Methanobacterium paludis sp. nov. and a novel strain of Methanobacterium lacus isolated from northern peatlands.</title>
        <authorList>
            <person name="Cadillo-Quiroz H."/>
            <person name="Brauer S.L."/>
            <person name="Goodson N."/>
            <person name="Yavitt J.B."/>
            <person name="Zinder S.H."/>
        </authorList>
    </citation>
    <scope>NUCLEOTIDE SEQUENCE [LARGE SCALE GENOMIC DNA]</scope>
    <source>
        <strain evidence="4 5">AL-21</strain>
    </source>
</reference>
<name>F0T7H8_METLA</name>
<dbReference type="GeneID" id="10277755"/>
<proteinExistence type="inferred from homology"/>
<dbReference type="STRING" id="877455.Metbo_1304"/>
<dbReference type="EMBL" id="CP002551">
    <property type="protein sequence ID" value="ADZ09546.1"/>
    <property type="molecule type" value="Genomic_DNA"/>
</dbReference>
<dbReference type="SUPFAM" id="SSF53448">
    <property type="entry name" value="Nucleotide-diphospho-sugar transferases"/>
    <property type="match status" value="1"/>
</dbReference>
<evidence type="ECO:0000256" key="3">
    <source>
        <dbReference type="ARBA" id="ARBA00022679"/>
    </source>
</evidence>
<evidence type="ECO:0000313" key="5">
    <source>
        <dbReference type="Proteomes" id="UP000007490"/>
    </source>
</evidence>
<evidence type="ECO:0000256" key="1">
    <source>
        <dbReference type="ARBA" id="ARBA00006739"/>
    </source>
</evidence>
<dbReference type="KEGG" id="mel:Metbo_1304"/>
<comment type="similarity">
    <text evidence="1">Belongs to the glycosyltransferase 2 family.</text>
</comment>
<keyword evidence="5" id="KW-1185">Reference proteome</keyword>
<reference evidence="5" key="1">
    <citation type="submission" date="2011-02" db="EMBL/GenBank/DDBJ databases">
        <title>Complete sequence of Methanobacterium sp. AL-21.</title>
        <authorList>
            <consortium name="US DOE Joint Genome Institute"/>
            <person name="Lucas S."/>
            <person name="Copeland A."/>
            <person name="Lapidus A."/>
            <person name="Cheng J.-F."/>
            <person name="Goodwin L."/>
            <person name="Pitluck S."/>
            <person name="Chertkov O."/>
            <person name="Detter J.C."/>
            <person name="Han C."/>
            <person name="Tapia R."/>
            <person name="Land M."/>
            <person name="Hauser L."/>
            <person name="Kyrpides N."/>
            <person name="Ivanova N."/>
            <person name="Mikhailova N."/>
            <person name="Pagani I."/>
            <person name="Cadillo-Quiroz H."/>
            <person name="Imachi H."/>
            <person name="Zinder S."/>
            <person name="Liu W."/>
            <person name="Woyke T."/>
        </authorList>
    </citation>
    <scope>NUCLEOTIDE SEQUENCE [LARGE SCALE GENOMIC DNA]</scope>
    <source>
        <strain evidence="5">AL-21</strain>
    </source>
</reference>
<dbReference type="eggNOG" id="arCOG01383">
    <property type="taxonomic scope" value="Archaea"/>
</dbReference>
<dbReference type="Proteomes" id="UP000007490">
    <property type="component" value="Chromosome"/>
</dbReference>
<dbReference type="InterPro" id="IPR029044">
    <property type="entry name" value="Nucleotide-diphossugar_trans"/>
</dbReference>
<sequence>MEPKVSIILLNWNGWEDTIECLESLYQINYSNYNVILVDNHSEDKSIKKIREYLNGDLPIRSEFYEYRSSNKPIKLLENGEKPETGDGSLILLKNSENLGFAAGNNVGINHALENLDPDYVLLLNNDTVVDKNFLDELVKTGESNAEIGFVGAKTLFYDREGIVQEAGGGMIDYTHAKVEEIGYNEVDDGSLDNYIEPDYIGGACVLVKAGVIKKIGGLDPNYFMYWEDVDWCITGFEEGYKSAYQYQAVIRHKYGSSSQNTFKMYYLNRNRLYFMKKHTSGGKYLKFLAYFVPFILFETTYQLIRKSDSKMAKAHFYAMLDGFKLAKNPIKRF</sequence>
<gene>
    <name evidence="4" type="ordered locus">Metbo_1304</name>
</gene>
<dbReference type="HOGENOM" id="CLU_023845_4_1_2"/>
<organism evidence="4 5">
    <name type="scientific">Methanobacterium lacus (strain AL-21)</name>
    <dbReference type="NCBI Taxonomy" id="877455"/>
    <lineage>
        <taxon>Archaea</taxon>
        <taxon>Methanobacteriati</taxon>
        <taxon>Methanobacteriota</taxon>
        <taxon>Methanomada group</taxon>
        <taxon>Methanobacteria</taxon>
        <taxon>Methanobacteriales</taxon>
        <taxon>Methanobacteriaceae</taxon>
        <taxon>Methanobacterium</taxon>
    </lineage>
</organism>
<keyword evidence="2" id="KW-0328">Glycosyltransferase</keyword>
<dbReference type="GO" id="GO:0016757">
    <property type="term" value="F:glycosyltransferase activity"/>
    <property type="evidence" value="ECO:0007669"/>
    <property type="project" value="UniProtKB-KW"/>
</dbReference>
<dbReference type="Pfam" id="PF13641">
    <property type="entry name" value="Glyco_tranf_2_3"/>
    <property type="match status" value="1"/>
</dbReference>
<dbReference type="PANTHER" id="PTHR43179">
    <property type="entry name" value="RHAMNOSYLTRANSFERASE WBBL"/>
    <property type="match status" value="1"/>
</dbReference>
<dbReference type="Gene3D" id="3.90.550.10">
    <property type="entry name" value="Spore Coat Polysaccharide Biosynthesis Protein SpsA, Chain A"/>
    <property type="match status" value="1"/>
</dbReference>
<dbReference type="OrthoDB" id="46222at2157"/>
<evidence type="ECO:0000313" key="4">
    <source>
        <dbReference type="EMBL" id="ADZ09546.1"/>
    </source>
</evidence>
<dbReference type="RefSeq" id="WP_013644897.1">
    <property type="nucleotide sequence ID" value="NC_015216.1"/>
</dbReference>
<dbReference type="CDD" id="cd04186">
    <property type="entry name" value="GT_2_like_c"/>
    <property type="match status" value="1"/>
</dbReference>
<protein>
    <submittedName>
        <fullName evidence="4">Glycosyl transferase family 2</fullName>
    </submittedName>
</protein>